<dbReference type="InterPro" id="IPR027789">
    <property type="entry name" value="Syndecan/Neurexin_dom"/>
</dbReference>
<dbReference type="Proteomes" id="UP001174136">
    <property type="component" value="Unassembled WGS sequence"/>
</dbReference>
<evidence type="ECO:0000256" key="3">
    <source>
        <dbReference type="ARBA" id="ARBA00010241"/>
    </source>
</evidence>
<name>A0AA47NSX4_MERPO</name>
<dbReference type="Pfam" id="PF01034">
    <property type="entry name" value="Syndecan"/>
    <property type="match status" value="1"/>
</dbReference>
<dbReference type="EMBL" id="JAOPHQ010004914">
    <property type="protein sequence ID" value="KAK0137271.1"/>
    <property type="molecule type" value="Genomic_DNA"/>
</dbReference>
<evidence type="ECO:0000256" key="14">
    <source>
        <dbReference type="SAM" id="Phobius"/>
    </source>
</evidence>
<keyword evidence="8 14" id="KW-0472">Membrane</keyword>
<dbReference type="GO" id="GO:0009986">
    <property type="term" value="C:cell surface"/>
    <property type="evidence" value="ECO:0007669"/>
    <property type="project" value="TreeGrafter"/>
</dbReference>
<dbReference type="SMART" id="SM00294">
    <property type="entry name" value="4.1m"/>
    <property type="match status" value="1"/>
</dbReference>
<dbReference type="PANTHER" id="PTHR10915:SF3">
    <property type="entry name" value="SYNDECAN-4"/>
    <property type="match status" value="1"/>
</dbReference>
<keyword evidence="9 12" id="KW-0325">Glycoprotein</keyword>
<keyword evidence="17" id="KW-1185">Reference proteome</keyword>
<evidence type="ECO:0000256" key="6">
    <source>
        <dbReference type="ARBA" id="ARBA00022974"/>
    </source>
</evidence>
<evidence type="ECO:0000256" key="5">
    <source>
        <dbReference type="ARBA" id="ARBA00022729"/>
    </source>
</evidence>
<feature type="transmembrane region" description="Helical" evidence="14">
    <location>
        <begin position="204"/>
        <end position="228"/>
    </location>
</feature>
<protein>
    <recommendedName>
        <fullName evidence="12">Syndecan</fullName>
    </recommendedName>
</protein>
<evidence type="ECO:0000256" key="11">
    <source>
        <dbReference type="ARBA" id="ARBA00045953"/>
    </source>
</evidence>
<evidence type="ECO:0000256" key="2">
    <source>
        <dbReference type="ARBA" id="ARBA00005343"/>
    </source>
</evidence>
<evidence type="ECO:0000256" key="9">
    <source>
        <dbReference type="ARBA" id="ARBA00023180"/>
    </source>
</evidence>
<comment type="similarity">
    <text evidence="2 12">Belongs to the syndecan proteoglycan family.</text>
</comment>
<evidence type="ECO:0000313" key="16">
    <source>
        <dbReference type="EMBL" id="KAK0137271.1"/>
    </source>
</evidence>
<dbReference type="PANTHER" id="PTHR10915">
    <property type="entry name" value="SYNDECAN"/>
    <property type="match status" value="1"/>
</dbReference>
<feature type="compositionally biased region" description="Polar residues" evidence="13">
    <location>
        <begin position="78"/>
        <end position="97"/>
    </location>
</feature>
<feature type="region of interest" description="Disordered" evidence="13">
    <location>
        <begin position="78"/>
        <end position="139"/>
    </location>
</feature>
<keyword evidence="4 12" id="KW-0812">Transmembrane</keyword>
<dbReference type="PROSITE" id="PS00964">
    <property type="entry name" value="SYNDECAN"/>
    <property type="match status" value="1"/>
</dbReference>
<dbReference type="GO" id="GO:0016477">
    <property type="term" value="P:cell migration"/>
    <property type="evidence" value="ECO:0007669"/>
    <property type="project" value="TreeGrafter"/>
</dbReference>
<organism evidence="16 17">
    <name type="scientific">Merluccius polli</name>
    <name type="common">Benguela hake</name>
    <name type="synonym">Merluccius cadenati</name>
    <dbReference type="NCBI Taxonomy" id="89951"/>
    <lineage>
        <taxon>Eukaryota</taxon>
        <taxon>Metazoa</taxon>
        <taxon>Chordata</taxon>
        <taxon>Craniata</taxon>
        <taxon>Vertebrata</taxon>
        <taxon>Euteleostomi</taxon>
        <taxon>Actinopterygii</taxon>
        <taxon>Neopterygii</taxon>
        <taxon>Teleostei</taxon>
        <taxon>Neoteleostei</taxon>
        <taxon>Acanthomorphata</taxon>
        <taxon>Zeiogadaria</taxon>
        <taxon>Gadariae</taxon>
        <taxon>Gadiformes</taxon>
        <taxon>Gadoidei</taxon>
        <taxon>Merlucciidae</taxon>
        <taxon>Merluccius</taxon>
    </lineage>
</organism>
<comment type="caution">
    <text evidence="16">The sequence shown here is derived from an EMBL/GenBank/DDBJ whole genome shotgun (WGS) entry which is preliminary data.</text>
</comment>
<dbReference type="InterPro" id="IPR030479">
    <property type="entry name" value="Syndecan_CS"/>
</dbReference>
<reference evidence="16" key="1">
    <citation type="journal article" date="2023" name="Front. Mar. Sci.">
        <title>A new Merluccius polli reference genome to investigate the effects of global change in West African waters.</title>
        <authorList>
            <person name="Mateo J.L."/>
            <person name="Blanco-Fernandez C."/>
            <person name="Garcia-Vazquez E."/>
            <person name="Machado-Schiaffino G."/>
        </authorList>
    </citation>
    <scope>NUCLEOTIDE SEQUENCE</scope>
    <source>
        <strain evidence="16">C29</strain>
        <tissue evidence="16">Fin</tissue>
    </source>
</reference>
<keyword evidence="7 14" id="KW-1133">Transmembrane helix</keyword>
<dbReference type="GO" id="GO:0016020">
    <property type="term" value="C:membrane"/>
    <property type="evidence" value="ECO:0007669"/>
    <property type="project" value="UniProtKB-SubCell"/>
</dbReference>
<gene>
    <name evidence="16" type="primary">SDC4</name>
    <name evidence="16" type="ORF">N1851_026531</name>
</gene>
<keyword evidence="6 12" id="KW-0654">Proteoglycan</keyword>
<evidence type="ECO:0000256" key="10">
    <source>
        <dbReference type="ARBA" id="ARBA00023207"/>
    </source>
</evidence>
<comment type="subcellular location">
    <subcellularLocation>
        <location evidence="1 12">Membrane</location>
        <topology evidence="1 12">Single-pass type I membrane protein</topology>
    </subcellularLocation>
</comment>
<sequence>MTTTKTRVQRLYRTRNVFVELLDYEARQSLQAEEQPVGTGLNAASRGLREGQGVLSNPCPPSVVPQQVRETETWMPMNTTMTTQPDDLVSSGDSPNGSDFGFTDDKYTKDDSDDYERFDDEDEEDSEFSGSGDGGCRLMPDVKDNKIPELERPVKPAVNEVDEVRNSNEIPKLHNGVASSNEENLSNVLMSHASDESIFNKTEVLAALIAGGAVGLLFAILLILLLIYRMKKKDEGSYDLGKKPIYKKAPTTEIYA</sequence>
<evidence type="ECO:0000313" key="17">
    <source>
        <dbReference type="Proteomes" id="UP001174136"/>
    </source>
</evidence>
<keyword evidence="10 12" id="KW-0357">Heparan sulfate</keyword>
<evidence type="ECO:0000256" key="1">
    <source>
        <dbReference type="ARBA" id="ARBA00004479"/>
    </source>
</evidence>
<evidence type="ECO:0000256" key="12">
    <source>
        <dbReference type="RuleBase" id="RU000649"/>
    </source>
</evidence>
<proteinExistence type="inferred from homology"/>
<accession>A0AA47NSX4</accession>
<feature type="domain" description="Neurexin/syndecan/glycophorin C" evidence="15">
    <location>
        <begin position="227"/>
        <end position="245"/>
    </location>
</feature>
<evidence type="ECO:0000256" key="7">
    <source>
        <dbReference type="ARBA" id="ARBA00022989"/>
    </source>
</evidence>
<evidence type="ECO:0000256" key="4">
    <source>
        <dbReference type="ARBA" id="ARBA00022692"/>
    </source>
</evidence>
<dbReference type="InterPro" id="IPR001050">
    <property type="entry name" value="Syndecan"/>
</dbReference>
<dbReference type="InterPro" id="IPR003585">
    <property type="entry name" value="Neurexin-like"/>
</dbReference>
<feature type="compositionally biased region" description="Acidic residues" evidence="13">
    <location>
        <begin position="111"/>
        <end position="127"/>
    </location>
</feature>
<comment type="similarity">
    <text evidence="3">Belongs to the neurexin family.</text>
</comment>
<keyword evidence="5" id="KW-0732">Signal</keyword>
<evidence type="ECO:0000256" key="13">
    <source>
        <dbReference type="SAM" id="MobiDB-lite"/>
    </source>
</evidence>
<dbReference type="AlphaFoldDB" id="A0AA47NSX4"/>
<comment type="function">
    <text evidence="11">Cell surface proteoglycan which regulates exosome biogenesis in concert with SDCBP and PDCD6IP.</text>
</comment>
<evidence type="ECO:0000256" key="8">
    <source>
        <dbReference type="ARBA" id="ARBA00023136"/>
    </source>
</evidence>
<evidence type="ECO:0000259" key="15">
    <source>
        <dbReference type="SMART" id="SM00294"/>
    </source>
</evidence>